<proteinExistence type="predicted"/>
<name>A0AAN9HQE0_CROPI</name>
<evidence type="ECO:0000313" key="2">
    <source>
        <dbReference type="Proteomes" id="UP001372338"/>
    </source>
</evidence>
<comment type="caution">
    <text evidence="1">The sequence shown here is derived from an EMBL/GenBank/DDBJ whole genome shotgun (WGS) entry which is preliminary data.</text>
</comment>
<organism evidence="1 2">
    <name type="scientific">Crotalaria pallida</name>
    <name type="common">Smooth rattlebox</name>
    <name type="synonym">Crotalaria striata</name>
    <dbReference type="NCBI Taxonomy" id="3830"/>
    <lineage>
        <taxon>Eukaryota</taxon>
        <taxon>Viridiplantae</taxon>
        <taxon>Streptophyta</taxon>
        <taxon>Embryophyta</taxon>
        <taxon>Tracheophyta</taxon>
        <taxon>Spermatophyta</taxon>
        <taxon>Magnoliopsida</taxon>
        <taxon>eudicotyledons</taxon>
        <taxon>Gunneridae</taxon>
        <taxon>Pentapetalae</taxon>
        <taxon>rosids</taxon>
        <taxon>fabids</taxon>
        <taxon>Fabales</taxon>
        <taxon>Fabaceae</taxon>
        <taxon>Papilionoideae</taxon>
        <taxon>50 kb inversion clade</taxon>
        <taxon>genistoids sensu lato</taxon>
        <taxon>core genistoids</taxon>
        <taxon>Crotalarieae</taxon>
        <taxon>Crotalaria</taxon>
    </lineage>
</organism>
<dbReference type="Proteomes" id="UP001372338">
    <property type="component" value="Unassembled WGS sequence"/>
</dbReference>
<evidence type="ECO:0000313" key="1">
    <source>
        <dbReference type="EMBL" id="KAK7244307.1"/>
    </source>
</evidence>
<gene>
    <name evidence="1" type="ORF">RIF29_39127</name>
</gene>
<protein>
    <submittedName>
        <fullName evidence="1">Uncharacterized protein</fullName>
    </submittedName>
</protein>
<dbReference type="AlphaFoldDB" id="A0AAN9HQE0"/>
<sequence length="101" mass="11694">MTQIYPFKMATNRLEKPWTKSEVVVTDLRTFCRVGVERSQIQAGGNCSQSLSSDIGRFYRLRVPVLMIPESSEWWHQSVICGSSHIRHFLSFKNPNTHKKP</sequence>
<accession>A0AAN9HQE0</accession>
<dbReference type="EMBL" id="JAYWIO010000008">
    <property type="protein sequence ID" value="KAK7244307.1"/>
    <property type="molecule type" value="Genomic_DNA"/>
</dbReference>
<keyword evidence="2" id="KW-1185">Reference proteome</keyword>
<reference evidence="1 2" key="1">
    <citation type="submission" date="2024-01" db="EMBL/GenBank/DDBJ databases">
        <title>The genomes of 5 underutilized Papilionoideae crops provide insights into root nodulation and disease resistanc.</title>
        <authorList>
            <person name="Yuan L."/>
        </authorList>
    </citation>
    <scope>NUCLEOTIDE SEQUENCE [LARGE SCALE GENOMIC DNA]</scope>
    <source>
        <strain evidence="1">ZHUSHIDOU_FW_LH</strain>
        <tissue evidence="1">Leaf</tissue>
    </source>
</reference>